<dbReference type="AlphaFoldDB" id="A0A0C3JKY4"/>
<evidence type="ECO:0000313" key="2">
    <source>
        <dbReference type="Proteomes" id="UP000054217"/>
    </source>
</evidence>
<reference evidence="2" key="2">
    <citation type="submission" date="2015-01" db="EMBL/GenBank/DDBJ databases">
        <title>Evolutionary Origins and Diversification of the Mycorrhizal Mutualists.</title>
        <authorList>
            <consortium name="DOE Joint Genome Institute"/>
            <consortium name="Mycorrhizal Genomics Consortium"/>
            <person name="Kohler A."/>
            <person name="Kuo A."/>
            <person name="Nagy L.G."/>
            <person name="Floudas D."/>
            <person name="Copeland A."/>
            <person name="Barry K.W."/>
            <person name="Cichocki N."/>
            <person name="Veneault-Fourrey C."/>
            <person name="LaButti K."/>
            <person name="Lindquist E.A."/>
            <person name="Lipzen A."/>
            <person name="Lundell T."/>
            <person name="Morin E."/>
            <person name="Murat C."/>
            <person name="Riley R."/>
            <person name="Ohm R."/>
            <person name="Sun H."/>
            <person name="Tunlid A."/>
            <person name="Henrissat B."/>
            <person name="Grigoriev I.V."/>
            <person name="Hibbett D.S."/>
            <person name="Martin F."/>
        </authorList>
    </citation>
    <scope>NUCLEOTIDE SEQUENCE [LARGE SCALE GENOMIC DNA]</scope>
    <source>
        <strain evidence="2">Marx 270</strain>
    </source>
</reference>
<keyword evidence="2" id="KW-1185">Reference proteome</keyword>
<dbReference type="HOGENOM" id="CLU_1058121_0_0_1"/>
<dbReference type="InParanoid" id="A0A0C3JKY4"/>
<reference evidence="1 2" key="1">
    <citation type="submission" date="2014-04" db="EMBL/GenBank/DDBJ databases">
        <authorList>
            <consortium name="DOE Joint Genome Institute"/>
            <person name="Kuo A."/>
            <person name="Kohler A."/>
            <person name="Costa M.D."/>
            <person name="Nagy L.G."/>
            <person name="Floudas D."/>
            <person name="Copeland A."/>
            <person name="Barry K.W."/>
            <person name="Cichocki N."/>
            <person name="Veneault-Fourrey C."/>
            <person name="LaButti K."/>
            <person name="Lindquist E.A."/>
            <person name="Lipzen A."/>
            <person name="Lundell T."/>
            <person name="Morin E."/>
            <person name="Murat C."/>
            <person name="Sun H."/>
            <person name="Tunlid A."/>
            <person name="Henrissat B."/>
            <person name="Grigoriev I.V."/>
            <person name="Hibbett D.S."/>
            <person name="Martin F."/>
            <person name="Nordberg H.P."/>
            <person name="Cantor M.N."/>
            <person name="Hua S.X."/>
        </authorList>
    </citation>
    <scope>NUCLEOTIDE SEQUENCE [LARGE SCALE GENOMIC DNA]</scope>
    <source>
        <strain evidence="1 2">Marx 270</strain>
    </source>
</reference>
<name>A0A0C3JKY4_PISTI</name>
<organism evidence="1 2">
    <name type="scientific">Pisolithus tinctorius Marx 270</name>
    <dbReference type="NCBI Taxonomy" id="870435"/>
    <lineage>
        <taxon>Eukaryota</taxon>
        <taxon>Fungi</taxon>
        <taxon>Dikarya</taxon>
        <taxon>Basidiomycota</taxon>
        <taxon>Agaricomycotina</taxon>
        <taxon>Agaricomycetes</taxon>
        <taxon>Agaricomycetidae</taxon>
        <taxon>Boletales</taxon>
        <taxon>Sclerodermatineae</taxon>
        <taxon>Pisolithaceae</taxon>
        <taxon>Pisolithus</taxon>
    </lineage>
</organism>
<dbReference type="EMBL" id="KN831954">
    <property type="protein sequence ID" value="KIO09788.1"/>
    <property type="molecule type" value="Genomic_DNA"/>
</dbReference>
<accession>A0A0C3JKY4</accession>
<dbReference type="Proteomes" id="UP000054217">
    <property type="component" value="Unassembled WGS sequence"/>
</dbReference>
<evidence type="ECO:0000313" key="1">
    <source>
        <dbReference type="EMBL" id="KIO09788.1"/>
    </source>
</evidence>
<protein>
    <submittedName>
        <fullName evidence="1">Uncharacterized protein</fullName>
    </submittedName>
</protein>
<gene>
    <name evidence="1" type="ORF">M404DRAFT_290682</name>
</gene>
<proteinExistence type="predicted"/>
<sequence length="263" mass="29480">MTWKTLCKCKCGTLDMWPTPGIIMASARHRLVISTFRQHPRAPPIICEGTTTVRAHDLPMGSLVVYICRFERSPVIHCWHYAVILRCLLDGTSHSGFSQHRARTHGRLLAHHAQSCTAPCRPDLAQLLYTLTDLRKLVPGAYIDGHPLTSGSESDCHQTPMDTVENHVDSIFSATDLSTSMWTRLVKRHRKVLWYWACKMIPARRLSAGHKYDAGSNPVHESENVECGTPDMSISTLQQRRLPPMMCKQSATSDRDLPGGSLV</sequence>